<proteinExistence type="predicted"/>
<dbReference type="Proteomes" id="UP000199572">
    <property type="component" value="Unassembled WGS sequence"/>
</dbReference>
<gene>
    <name evidence="1" type="ORF">SAMN04488023_10717</name>
</gene>
<protein>
    <submittedName>
        <fullName evidence="1">Uncharacterized protein</fullName>
    </submittedName>
</protein>
<organism evidence="1 2">
    <name type="scientific">Pedobacter rhizosphaerae</name>
    <dbReference type="NCBI Taxonomy" id="390241"/>
    <lineage>
        <taxon>Bacteria</taxon>
        <taxon>Pseudomonadati</taxon>
        <taxon>Bacteroidota</taxon>
        <taxon>Sphingobacteriia</taxon>
        <taxon>Sphingobacteriales</taxon>
        <taxon>Sphingobacteriaceae</taxon>
        <taxon>Pedobacter</taxon>
    </lineage>
</organism>
<evidence type="ECO:0000313" key="1">
    <source>
        <dbReference type="EMBL" id="SER30380.1"/>
    </source>
</evidence>
<evidence type="ECO:0000313" key="2">
    <source>
        <dbReference type="Proteomes" id="UP000199572"/>
    </source>
</evidence>
<dbReference type="RefSeq" id="WP_090882985.1">
    <property type="nucleotide sequence ID" value="NZ_FOGG01000007.1"/>
</dbReference>
<reference evidence="1 2" key="1">
    <citation type="submission" date="2016-10" db="EMBL/GenBank/DDBJ databases">
        <authorList>
            <person name="de Groot N.N."/>
        </authorList>
    </citation>
    <scope>NUCLEOTIDE SEQUENCE [LARGE SCALE GENOMIC DNA]</scope>
    <source>
        <strain evidence="1 2">DSM 18610</strain>
    </source>
</reference>
<keyword evidence="2" id="KW-1185">Reference proteome</keyword>
<dbReference type="OrthoDB" id="751634at2"/>
<dbReference type="EMBL" id="FOGG01000007">
    <property type="protein sequence ID" value="SER30380.1"/>
    <property type="molecule type" value="Genomic_DNA"/>
</dbReference>
<name>A0A1H9N2Y0_9SPHI</name>
<dbReference type="AlphaFoldDB" id="A0A1H9N2Y0"/>
<sequence length="383" mass="43991">MTFELLNLKQLIDLAIHEDPDPSQIKEHLEESETEKARILMSIENALVETGPEKGKQYLNQHQKSLIFLLNDLENELTALSSEPAIDPTRKDILISYQSTIDNILIALENQFPHYFDFDCKLPVTRARTFSNQLKQQLNDLQIILKNNKVSGEVTEMFSTITQELINSSSDHNYQQTTYLHSLIKLMQQEFSSYNPDSSVLDLIILLISADLNHPCFYHFCCGYITGEIEQCDHLAQQYRILNYLKKIVEQIFKVISIPYSTSFSKIDTALLRYINAEIAYLQSVDVMAGDLTLTGQMPKTYQVTFTVRQLAIFMYLQVEVGIVIGESPKSIRRYITSTYSTVDRTQISEKSFKNAYYSHSGNDIKKVMEKLAAMLALAKERY</sequence>
<accession>A0A1H9N2Y0</accession>